<evidence type="ECO:0000256" key="1">
    <source>
        <dbReference type="SAM" id="SignalP"/>
    </source>
</evidence>
<feature type="signal peptide" evidence="1">
    <location>
        <begin position="1"/>
        <end position="16"/>
    </location>
</feature>
<accession>A0ABM1MW43</accession>
<organism evidence="2 3">
    <name type="scientific">Nicrophorus vespilloides</name>
    <name type="common">Boreal carrion beetle</name>
    <dbReference type="NCBI Taxonomy" id="110193"/>
    <lineage>
        <taxon>Eukaryota</taxon>
        <taxon>Metazoa</taxon>
        <taxon>Ecdysozoa</taxon>
        <taxon>Arthropoda</taxon>
        <taxon>Hexapoda</taxon>
        <taxon>Insecta</taxon>
        <taxon>Pterygota</taxon>
        <taxon>Neoptera</taxon>
        <taxon>Endopterygota</taxon>
        <taxon>Coleoptera</taxon>
        <taxon>Polyphaga</taxon>
        <taxon>Staphyliniformia</taxon>
        <taxon>Silphidae</taxon>
        <taxon>Nicrophorinae</taxon>
        <taxon>Nicrophorus</taxon>
    </lineage>
</organism>
<protein>
    <submittedName>
        <fullName evidence="3">Uncharacterized protein LOC108564304</fullName>
    </submittedName>
</protein>
<dbReference type="GeneID" id="108564304"/>
<sequence length="100" mass="11553">MKVFILIFILVVGAMASRELRSCNSCGMECENACGTRNFKTCCFNYMKKRSDLSEPLPLALDPSLRLELWLAKSRSPLYQRYYESMPQVQESREQSRSSN</sequence>
<gene>
    <name evidence="3" type="primary">LOC108564304</name>
</gene>
<evidence type="ECO:0000313" key="2">
    <source>
        <dbReference type="Proteomes" id="UP000695000"/>
    </source>
</evidence>
<feature type="chain" id="PRO_5046373094" evidence="1">
    <location>
        <begin position="17"/>
        <end position="100"/>
    </location>
</feature>
<proteinExistence type="predicted"/>
<reference evidence="3" key="1">
    <citation type="submission" date="2025-08" db="UniProtKB">
        <authorList>
            <consortium name="RefSeq"/>
        </authorList>
    </citation>
    <scope>IDENTIFICATION</scope>
    <source>
        <tissue evidence="3">Whole Larva</tissue>
    </source>
</reference>
<dbReference type="RefSeq" id="XP_017778793.1">
    <property type="nucleotide sequence ID" value="XM_017923304.1"/>
</dbReference>
<dbReference type="Proteomes" id="UP000695000">
    <property type="component" value="Unplaced"/>
</dbReference>
<name>A0ABM1MW43_NICVS</name>
<keyword evidence="2" id="KW-1185">Reference proteome</keyword>
<keyword evidence="1" id="KW-0732">Signal</keyword>
<evidence type="ECO:0000313" key="3">
    <source>
        <dbReference type="RefSeq" id="XP_017778793.1"/>
    </source>
</evidence>